<dbReference type="Proteomes" id="UP000829196">
    <property type="component" value="Unassembled WGS sequence"/>
</dbReference>
<dbReference type="AlphaFoldDB" id="A0A8T3ACM9"/>
<sequence>MASFVSSVTFSFGSDVRVTLPESLLACPPAGGITFDSFTDSAFVTLGGPTPAEAAAFSPPQRRGRAAMRPFERPAARRTARTPTRPVPVLVQPVRPVAKRLMPRLLPVPLVRPTVRRQVPTALVAQVAPAPQHRQPIAVVPPVRLAIRRRAPVTPIAQVALAPQRQQPAAIVTPAVPVEVPRIRVSPPTSTRKRGAQIEVPSPSSGWVSVFARLSHSETTWQTPALPVVPIPPALPGALTQRIRNIIRLALGRGPVSRERLL</sequence>
<keyword evidence="2" id="KW-1185">Reference proteome</keyword>
<proteinExistence type="predicted"/>
<evidence type="ECO:0000313" key="1">
    <source>
        <dbReference type="EMBL" id="KAI0493910.1"/>
    </source>
</evidence>
<organism evidence="1 2">
    <name type="scientific">Dendrobium nobile</name>
    <name type="common">Orchid</name>
    <dbReference type="NCBI Taxonomy" id="94219"/>
    <lineage>
        <taxon>Eukaryota</taxon>
        <taxon>Viridiplantae</taxon>
        <taxon>Streptophyta</taxon>
        <taxon>Embryophyta</taxon>
        <taxon>Tracheophyta</taxon>
        <taxon>Spermatophyta</taxon>
        <taxon>Magnoliopsida</taxon>
        <taxon>Liliopsida</taxon>
        <taxon>Asparagales</taxon>
        <taxon>Orchidaceae</taxon>
        <taxon>Epidendroideae</taxon>
        <taxon>Malaxideae</taxon>
        <taxon>Dendrobiinae</taxon>
        <taxon>Dendrobium</taxon>
    </lineage>
</organism>
<name>A0A8T3ACM9_DENNO</name>
<accession>A0A8T3ACM9</accession>
<protein>
    <submittedName>
        <fullName evidence="1">Uncharacterized protein</fullName>
    </submittedName>
</protein>
<evidence type="ECO:0000313" key="2">
    <source>
        <dbReference type="Proteomes" id="UP000829196"/>
    </source>
</evidence>
<dbReference type="EMBL" id="JAGYWB010000017">
    <property type="protein sequence ID" value="KAI0493910.1"/>
    <property type="molecule type" value="Genomic_DNA"/>
</dbReference>
<reference evidence="1" key="1">
    <citation type="journal article" date="2022" name="Front. Genet.">
        <title>Chromosome-Scale Assembly of the Dendrobium nobile Genome Provides Insights Into the Molecular Mechanism of the Biosynthesis of the Medicinal Active Ingredient of Dendrobium.</title>
        <authorList>
            <person name="Xu Q."/>
            <person name="Niu S.-C."/>
            <person name="Li K.-L."/>
            <person name="Zheng P.-J."/>
            <person name="Zhang X.-J."/>
            <person name="Jia Y."/>
            <person name="Liu Y."/>
            <person name="Niu Y.-X."/>
            <person name="Yu L.-H."/>
            <person name="Chen D.-F."/>
            <person name="Zhang G.-Q."/>
        </authorList>
    </citation>
    <scope>NUCLEOTIDE SEQUENCE</scope>
    <source>
        <tissue evidence="1">Leaf</tissue>
    </source>
</reference>
<gene>
    <name evidence="1" type="ORF">KFK09_024037</name>
</gene>
<comment type="caution">
    <text evidence="1">The sequence shown here is derived from an EMBL/GenBank/DDBJ whole genome shotgun (WGS) entry which is preliminary data.</text>
</comment>